<keyword evidence="2" id="KW-0313">Glucose metabolism</keyword>
<dbReference type="KEGG" id="fmg:HYN48_11680"/>
<keyword evidence="2" id="KW-0119">Carbohydrate metabolism</keyword>
<evidence type="ECO:0000256" key="2">
    <source>
        <dbReference type="ARBA" id="ARBA00022526"/>
    </source>
</evidence>
<dbReference type="FunFam" id="2.130.10.10:FF:000306">
    <property type="entry name" value="3-carboxymuconate cyclase"/>
    <property type="match status" value="1"/>
</dbReference>
<gene>
    <name evidence="4" type="ORF">HYN48_11680</name>
</gene>
<dbReference type="AlphaFoldDB" id="A0A2S0RJW8"/>
<dbReference type="Pfam" id="PF10282">
    <property type="entry name" value="Lactonase"/>
    <property type="match status" value="1"/>
</dbReference>
<dbReference type="SUPFAM" id="SSF51004">
    <property type="entry name" value="C-terminal (heme d1) domain of cytochrome cd1-nitrite reductase"/>
    <property type="match status" value="1"/>
</dbReference>
<keyword evidence="3" id="KW-0732">Signal</keyword>
<dbReference type="InterPro" id="IPR015943">
    <property type="entry name" value="WD40/YVTN_repeat-like_dom_sf"/>
</dbReference>
<dbReference type="PANTHER" id="PTHR30344:SF1">
    <property type="entry name" value="6-PHOSPHOGLUCONOLACTONASE"/>
    <property type="match status" value="1"/>
</dbReference>
<dbReference type="InterPro" id="IPR019405">
    <property type="entry name" value="Lactonase_7-beta_prop"/>
</dbReference>
<evidence type="ECO:0000313" key="4">
    <source>
        <dbReference type="EMBL" id="AWA31498.1"/>
    </source>
</evidence>
<dbReference type="Gene3D" id="2.130.10.10">
    <property type="entry name" value="YVTN repeat-like/Quinoprotein amine dehydrogenase"/>
    <property type="match status" value="1"/>
</dbReference>
<dbReference type="GO" id="GO:0005829">
    <property type="term" value="C:cytosol"/>
    <property type="evidence" value="ECO:0007669"/>
    <property type="project" value="TreeGrafter"/>
</dbReference>
<accession>A0A2S0RJW8</accession>
<dbReference type="GO" id="GO:0006006">
    <property type="term" value="P:glucose metabolic process"/>
    <property type="evidence" value="ECO:0007669"/>
    <property type="project" value="UniProtKB-KW"/>
</dbReference>
<proteinExistence type="inferred from homology"/>
<dbReference type="InterPro" id="IPR050282">
    <property type="entry name" value="Cycloisomerase_2"/>
</dbReference>
<evidence type="ECO:0000256" key="3">
    <source>
        <dbReference type="SAM" id="SignalP"/>
    </source>
</evidence>
<dbReference type="EMBL" id="CP028811">
    <property type="protein sequence ID" value="AWA31498.1"/>
    <property type="molecule type" value="Genomic_DNA"/>
</dbReference>
<feature type="chain" id="PRO_5015591216" evidence="3">
    <location>
        <begin position="18"/>
        <end position="367"/>
    </location>
</feature>
<dbReference type="InterPro" id="IPR011048">
    <property type="entry name" value="Haem_d1_sf"/>
</dbReference>
<dbReference type="PANTHER" id="PTHR30344">
    <property type="entry name" value="6-PHOSPHOGLUCONOLACTONASE-RELATED"/>
    <property type="match status" value="1"/>
</dbReference>
<organism evidence="4 5">
    <name type="scientific">Flavobacterium magnum</name>
    <dbReference type="NCBI Taxonomy" id="2162713"/>
    <lineage>
        <taxon>Bacteria</taxon>
        <taxon>Pseudomonadati</taxon>
        <taxon>Bacteroidota</taxon>
        <taxon>Flavobacteriia</taxon>
        <taxon>Flavobacteriales</taxon>
        <taxon>Flavobacteriaceae</taxon>
        <taxon>Flavobacterium</taxon>
    </lineage>
</organism>
<evidence type="ECO:0000256" key="1">
    <source>
        <dbReference type="ARBA" id="ARBA00005564"/>
    </source>
</evidence>
<protein>
    <submittedName>
        <fullName evidence="4">6-phosphogluconolactonase</fullName>
    </submittedName>
</protein>
<comment type="similarity">
    <text evidence="1">Belongs to the cycloisomerase 2 family.</text>
</comment>
<keyword evidence="5" id="KW-1185">Reference proteome</keyword>
<dbReference type="OrthoDB" id="9790815at2"/>
<name>A0A2S0RJW8_9FLAO</name>
<feature type="signal peptide" evidence="3">
    <location>
        <begin position="1"/>
        <end position="17"/>
    </location>
</feature>
<dbReference type="Proteomes" id="UP000244193">
    <property type="component" value="Chromosome"/>
</dbReference>
<reference evidence="4 5" key="1">
    <citation type="submission" date="2018-04" db="EMBL/GenBank/DDBJ databases">
        <title>Genome sequencing of Flavobacterium sp. HYN0048.</title>
        <authorList>
            <person name="Yi H."/>
            <person name="Baek C."/>
        </authorList>
    </citation>
    <scope>NUCLEOTIDE SEQUENCE [LARGE SCALE GENOMIC DNA]</scope>
    <source>
        <strain evidence="4 5">HYN0048</strain>
    </source>
</reference>
<dbReference type="GO" id="GO:0017057">
    <property type="term" value="F:6-phosphogluconolactonase activity"/>
    <property type="evidence" value="ECO:0007669"/>
    <property type="project" value="TreeGrafter"/>
</dbReference>
<evidence type="ECO:0000313" key="5">
    <source>
        <dbReference type="Proteomes" id="UP000244193"/>
    </source>
</evidence>
<sequence>MKSIFLSLLLAFTFAKAQNFKLIVGTYTNSCESNGIYVFDFDSRDAQLKLLSSSDKTINPSYVSLSDDNQFLYSVNENGKDSKVSAFYFNKGNGGIDFMGTQDAGGADPCYIINDDRHVIVANYSGGSISVFRKNKFGALNEAIQVIKIDGKGPDAQRQESAHLHMVQFSPDRKYVLASDLGSDKVYVYRYNPDSDDGILVLKNTVSVKAGSGPRHLTFSNDGRFVYLLQELDGTLTVFAYADGNLQPIEETSVVADGFRGKTGAADIHISPDGRFVYATNRGDANDISVFAVQADARLRFTQRLKTMGQGPRNFAIDPTGKYLLVAHQYTNNIVIFDIDKTNGKLTFSGKMIPLCAPVCLVFASQN</sequence>